<reference evidence="1" key="1">
    <citation type="journal article" date="2021" name="Proc. Natl. Acad. Sci. U.S.A.">
        <title>A Catalog of Tens of Thousands of Viruses from Human Metagenomes Reveals Hidden Associations with Chronic Diseases.</title>
        <authorList>
            <person name="Tisza M.J."/>
            <person name="Buck C.B."/>
        </authorList>
    </citation>
    <scope>NUCLEOTIDE SEQUENCE</scope>
    <source>
        <strain evidence="1">Ctshb19</strain>
    </source>
</reference>
<accession>A0A8S5UGX7</accession>
<proteinExistence type="predicted"/>
<organism evidence="1">
    <name type="scientific">Myoviridae sp. ctshb19</name>
    <dbReference type="NCBI Taxonomy" id="2825194"/>
    <lineage>
        <taxon>Viruses</taxon>
        <taxon>Duplodnaviria</taxon>
        <taxon>Heunggongvirae</taxon>
        <taxon>Uroviricota</taxon>
        <taxon>Caudoviricetes</taxon>
    </lineage>
</organism>
<dbReference type="EMBL" id="BK016086">
    <property type="protein sequence ID" value="DAF93735.1"/>
    <property type="molecule type" value="Genomic_DNA"/>
</dbReference>
<evidence type="ECO:0000313" key="1">
    <source>
        <dbReference type="EMBL" id="DAF93735.1"/>
    </source>
</evidence>
<name>A0A8S5UGX7_9CAUD</name>
<protein>
    <submittedName>
        <fullName evidence="1">Uncharacterized protein</fullName>
    </submittedName>
</protein>
<sequence>MSDDRNPFKNPKQPTIDAAAEFLRSMCGSKLYVVEVFGSPAAVKKFSDTVSPDFETPKVTPAHMQRGMVHVRVKRPVNQHAGDLFVGQFNTEILP</sequence>